<dbReference type="InterPro" id="IPR004358">
    <property type="entry name" value="Sig_transdc_His_kin-like_C"/>
</dbReference>
<evidence type="ECO:0000256" key="5">
    <source>
        <dbReference type="ARBA" id="ARBA00022679"/>
    </source>
</evidence>
<evidence type="ECO:0000256" key="2">
    <source>
        <dbReference type="ARBA" id="ARBA00004236"/>
    </source>
</evidence>
<comment type="caution">
    <text evidence="12">The sequence shown here is derived from an EMBL/GenBank/DDBJ whole genome shotgun (WGS) entry which is preliminary data.</text>
</comment>
<dbReference type="InterPro" id="IPR003661">
    <property type="entry name" value="HisK_dim/P_dom"/>
</dbReference>
<evidence type="ECO:0000313" key="13">
    <source>
        <dbReference type="Proteomes" id="UP000479639"/>
    </source>
</evidence>
<sequence>MIGNDPTASPMTNPAIEAPAASRASAAPEAPRDAASPAAGRGSTAEARSRGAAPIPPAAATGPSSTTTPPLLRGLRAKFIALNMGLAALVLAGSFTAICYMDYRSDVDETYRTLAQALNPAGHRAQLVPDRHPLTPPEESGPADEGTFTPPEIGGELQGTPDSPVPTAVYHWEGDLVQPLLEQSSAVVPETVLPEAMQAALTAPGTHGYLEEQRLFFSKREVGPGWLVAFAGGGAANAWQGLAWGLAGIGVMALGLLFLLNLRFSRWALGPVQRAWNQQQQFVADASHELKTPLTVILANNAILRRRGGDTVASQMQWVESTQVEAERMQALVADMLDLARPATEEAAGDEAPLVNLSRLVEGEALSFEAVAFERDIAWESSVAAGISVRGNATRLERLVAVLLDNACKYTEPGGTVAIHLGTEPGEAVLAVRNSGEPIAAEDLPHLFDRFYRADKARTHGTAALAGGNGPAATAAGMPALAGDRAGDSAAYTGAASGSPSSAASAPAPTADGYGLGLAIAQDIARAHRGTLTAASTAEAGTTFTLRLPLA</sequence>
<dbReference type="Proteomes" id="UP000479639">
    <property type="component" value="Unassembled WGS sequence"/>
</dbReference>
<dbReference type="RefSeq" id="WP_151429678.1">
    <property type="nucleotide sequence ID" value="NZ_JANJZI010000002.1"/>
</dbReference>
<feature type="transmembrane region" description="Helical" evidence="10">
    <location>
        <begin position="79"/>
        <end position="103"/>
    </location>
</feature>
<feature type="region of interest" description="Disordered" evidence="9">
    <location>
        <begin position="1"/>
        <end position="69"/>
    </location>
</feature>
<keyword evidence="5" id="KW-0808">Transferase</keyword>
<dbReference type="PANTHER" id="PTHR45453:SF1">
    <property type="entry name" value="PHOSPHATE REGULON SENSOR PROTEIN PHOR"/>
    <property type="match status" value="1"/>
</dbReference>
<accession>A0A7C8BS45</accession>
<organism evidence="12 13">
    <name type="scientific">Adlercreutzia muris</name>
    <dbReference type="NCBI Taxonomy" id="1796610"/>
    <lineage>
        <taxon>Bacteria</taxon>
        <taxon>Bacillati</taxon>
        <taxon>Actinomycetota</taxon>
        <taxon>Coriobacteriia</taxon>
        <taxon>Eggerthellales</taxon>
        <taxon>Eggerthellaceae</taxon>
        <taxon>Adlercreutzia</taxon>
    </lineage>
</organism>
<dbReference type="InterPro" id="IPR036890">
    <property type="entry name" value="HATPase_C_sf"/>
</dbReference>
<dbReference type="Gene3D" id="1.10.287.130">
    <property type="match status" value="1"/>
</dbReference>
<reference evidence="12 13" key="1">
    <citation type="submission" date="2019-09" db="EMBL/GenBank/DDBJ databases">
        <title>Whole genome shotgun sequencing (WGS) of Ellagibacter isourolithinifaciens DSM 104140(T) and Adlercreutzia muris DSM 29508(T).</title>
        <authorList>
            <person name="Stoll D.A."/>
            <person name="Danylec N."/>
            <person name="Huch M."/>
        </authorList>
    </citation>
    <scope>NUCLEOTIDE SEQUENCE [LARGE SCALE GENOMIC DNA]</scope>
    <source>
        <strain evidence="12 13">DSM 29508</strain>
    </source>
</reference>
<dbReference type="InterPro" id="IPR003594">
    <property type="entry name" value="HATPase_dom"/>
</dbReference>
<feature type="transmembrane region" description="Helical" evidence="10">
    <location>
        <begin position="245"/>
        <end position="264"/>
    </location>
</feature>
<comment type="catalytic activity">
    <reaction evidence="1">
        <text>ATP + protein L-histidine = ADP + protein N-phospho-L-histidine.</text>
        <dbReference type="EC" id="2.7.13.3"/>
    </reaction>
</comment>
<name>A0A7C8BS45_9ACTN</name>
<dbReference type="InterPro" id="IPR050351">
    <property type="entry name" value="BphY/WalK/GraS-like"/>
</dbReference>
<feature type="compositionally biased region" description="Low complexity" evidence="9">
    <location>
        <begin position="14"/>
        <end position="39"/>
    </location>
</feature>
<evidence type="ECO:0000259" key="11">
    <source>
        <dbReference type="PROSITE" id="PS50109"/>
    </source>
</evidence>
<dbReference type="SMART" id="SM00387">
    <property type="entry name" value="HATPase_c"/>
    <property type="match status" value="1"/>
</dbReference>
<dbReference type="GO" id="GO:0016036">
    <property type="term" value="P:cellular response to phosphate starvation"/>
    <property type="evidence" value="ECO:0007669"/>
    <property type="project" value="TreeGrafter"/>
</dbReference>
<dbReference type="Gene3D" id="3.30.565.10">
    <property type="entry name" value="Histidine kinase-like ATPase, C-terminal domain"/>
    <property type="match status" value="1"/>
</dbReference>
<feature type="compositionally biased region" description="Low complexity" evidence="9">
    <location>
        <begin position="50"/>
        <end position="69"/>
    </location>
</feature>
<dbReference type="SUPFAM" id="SSF47384">
    <property type="entry name" value="Homodimeric domain of signal transducing histidine kinase"/>
    <property type="match status" value="1"/>
</dbReference>
<keyword evidence="10" id="KW-1133">Transmembrane helix</keyword>
<dbReference type="PRINTS" id="PR00344">
    <property type="entry name" value="BCTRLSENSOR"/>
</dbReference>
<dbReference type="PANTHER" id="PTHR45453">
    <property type="entry name" value="PHOSPHATE REGULON SENSOR PROTEIN PHOR"/>
    <property type="match status" value="1"/>
</dbReference>
<dbReference type="GO" id="GO:0000155">
    <property type="term" value="F:phosphorelay sensor kinase activity"/>
    <property type="evidence" value="ECO:0007669"/>
    <property type="project" value="InterPro"/>
</dbReference>
<dbReference type="CDD" id="cd00082">
    <property type="entry name" value="HisKA"/>
    <property type="match status" value="1"/>
</dbReference>
<keyword evidence="7" id="KW-0902">Two-component regulatory system</keyword>
<evidence type="ECO:0000313" key="12">
    <source>
        <dbReference type="EMBL" id="KAB1651271.1"/>
    </source>
</evidence>
<dbReference type="InterPro" id="IPR036097">
    <property type="entry name" value="HisK_dim/P_sf"/>
</dbReference>
<evidence type="ECO:0000256" key="3">
    <source>
        <dbReference type="ARBA" id="ARBA00012438"/>
    </source>
</evidence>
<proteinExistence type="predicted"/>
<protein>
    <recommendedName>
        <fullName evidence="8">Sensor-like histidine kinase SenX3</fullName>
        <ecNumber evidence="3">2.7.13.3</ecNumber>
    </recommendedName>
</protein>
<dbReference type="SMART" id="SM00388">
    <property type="entry name" value="HisKA"/>
    <property type="match status" value="1"/>
</dbReference>
<keyword evidence="10" id="KW-0472">Membrane</keyword>
<dbReference type="EMBL" id="WAJS01000003">
    <property type="protein sequence ID" value="KAB1651271.1"/>
    <property type="molecule type" value="Genomic_DNA"/>
</dbReference>
<dbReference type="InterPro" id="IPR005467">
    <property type="entry name" value="His_kinase_dom"/>
</dbReference>
<dbReference type="GO" id="GO:0004721">
    <property type="term" value="F:phosphoprotein phosphatase activity"/>
    <property type="evidence" value="ECO:0007669"/>
    <property type="project" value="TreeGrafter"/>
</dbReference>
<feature type="compositionally biased region" description="Polar residues" evidence="9">
    <location>
        <begin position="1"/>
        <end position="12"/>
    </location>
</feature>
<feature type="domain" description="Histidine kinase" evidence="11">
    <location>
        <begin position="285"/>
        <end position="551"/>
    </location>
</feature>
<comment type="subcellular location">
    <subcellularLocation>
        <location evidence="2">Cell membrane</location>
    </subcellularLocation>
</comment>
<evidence type="ECO:0000256" key="4">
    <source>
        <dbReference type="ARBA" id="ARBA00022553"/>
    </source>
</evidence>
<dbReference type="Pfam" id="PF00512">
    <property type="entry name" value="HisKA"/>
    <property type="match status" value="1"/>
</dbReference>
<keyword evidence="6 12" id="KW-0418">Kinase</keyword>
<keyword evidence="10" id="KW-0812">Transmembrane</keyword>
<evidence type="ECO:0000256" key="9">
    <source>
        <dbReference type="SAM" id="MobiDB-lite"/>
    </source>
</evidence>
<dbReference type="GO" id="GO:0005886">
    <property type="term" value="C:plasma membrane"/>
    <property type="evidence" value="ECO:0007669"/>
    <property type="project" value="UniProtKB-SubCell"/>
</dbReference>
<dbReference type="AlphaFoldDB" id="A0A7C8BS45"/>
<dbReference type="EC" id="2.7.13.3" evidence="3"/>
<dbReference type="PROSITE" id="PS50109">
    <property type="entry name" value="HIS_KIN"/>
    <property type="match status" value="1"/>
</dbReference>
<keyword evidence="4" id="KW-0597">Phosphoprotein</keyword>
<evidence type="ECO:0000256" key="8">
    <source>
        <dbReference type="ARBA" id="ARBA00039401"/>
    </source>
</evidence>
<evidence type="ECO:0000256" key="1">
    <source>
        <dbReference type="ARBA" id="ARBA00000085"/>
    </source>
</evidence>
<evidence type="ECO:0000256" key="10">
    <source>
        <dbReference type="SAM" id="Phobius"/>
    </source>
</evidence>
<keyword evidence="13" id="KW-1185">Reference proteome</keyword>
<gene>
    <name evidence="12" type="ORF">F8D48_01480</name>
</gene>
<dbReference type="SUPFAM" id="SSF55874">
    <property type="entry name" value="ATPase domain of HSP90 chaperone/DNA topoisomerase II/histidine kinase"/>
    <property type="match status" value="1"/>
</dbReference>
<evidence type="ECO:0000256" key="6">
    <source>
        <dbReference type="ARBA" id="ARBA00022777"/>
    </source>
</evidence>
<feature type="region of interest" description="Disordered" evidence="9">
    <location>
        <begin position="127"/>
        <end position="152"/>
    </location>
</feature>
<evidence type="ECO:0000256" key="7">
    <source>
        <dbReference type="ARBA" id="ARBA00023012"/>
    </source>
</evidence>
<feature type="region of interest" description="Disordered" evidence="9">
    <location>
        <begin position="489"/>
        <end position="508"/>
    </location>
</feature>
<dbReference type="Pfam" id="PF02518">
    <property type="entry name" value="HATPase_c"/>
    <property type="match status" value="2"/>
</dbReference>